<dbReference type="SUPFAM" id="SSF63748">
    <property type="entry name" value="Tudor/PWWP/MBT"/>
    <property type="match status" value="1"/>
</dbReference>
<sequence length="602" mass="66315">MDEEADELEETEASRHAKYAQERIALKHAGKNEMGNNAKKVDEQDEVEVLNEKLKQKQLTNTGAMKMEQPGSTEKANNLEEVELVSPLKPEQKQASSTGVVKLLKPADIKKEIEDTEEIELLAGLKRAKNKAGAKRKKPSHEEAAGSEEVEVLGFAWPKRKRITRQAVRRELPEETNNSNEQAISSRTRSRQGRAAATRIKRYFEEESESESSDEDEKTARSGTSRRTVSSERRKTGRAVAQSEDLENGNVAGPVDQDKSSAECKFRNGEIVWAQSEKSPYWPGKIYSIIRSSGKNGALVIWLGVDTYSPCIEFTRLDKFVEMYAKRFNPKRKEVSYHKAVAEGIVACLPCRGYFERNLSSQVHRSLVKDHEMQLDDVFIIRKRRKKMAGGVIAKRRKLGIKKEITTELTEPATEFGVDLMPKQSDVVAPEKSNVATPEQSSAQALEQSNTVGAEQSDTLVPGQSNTVAPGESNTVAPGESNTVAPGQSDTVAPGRSNTIAPEQSNVVAPEQSDVVSPRQSGMVASGQSDVVAPEQSNAVAPEQSDMGQWDAVKSYSPSEEGEYRDEEQQPAVNSAVVRYGSGYVSDDEPQLVIVVDSDESM</sequence>
<feature type="compositionally biased region" description="Polar residues" evidence="1">
    <location>
        <begin position="434"/>
        <end position="507"/>
    </location>
</feature>
<accession>A0A183DP54</accession>
<feature type="compositionally biased region" description="Basic residues" evidence="1">
    <location>
        <begin position="127"/>
        <end position="139"/>
    </location>
</feature>
<proteinExistence type="predicted"/>
<feature type="compositionally biased region" description="Polar residues" evidence="1">
    <location>
        <begin position="175"/>
        <end position="187"/>
    </location>
</feature>
<dbReference type="Gene3D" id="2.150.10.10">
    <property type="entry name" value="Serralysin-like metalloprotease, C-terminal"/>
    <property type="match status" value="1"/>
</dbReference>
<evidence type="ECO:0000313" key="3">
    <source>
        <dbReference type="Proteomes" id="UP000271098"/>
    </source>
</evidence>
<keyword evidence="3" id="KW-1185">Reference proteome</keyword>
<dbReference type="EMBL" id="UYRT01078003">
    <property type="protein sequence ID" value="VDN17520.1"/>
    <property type="molecule type" value="Genomic_DNA"/>
</dbReference>
<gene>
    <name evidence="2" type="ORF">GPUH_LOCUS10495</name>
</gene>
<feature type="region of interest" description="Disordered" evidence="1">
    <location>
        <begin position="1"/>
        <end position="77"/>
    </location>
</feature>
<feature type="region of interest" description="Disordered" evidence="1">
    <location>
        <begin position="127"/>
        <end position="259"/>
    </location>
</feature>
<evidence type="ECO:0000313" key="4">
    <source>
        <dbReference type="WBParaSite" id="GPUH_0001050801-mRNA-1"/>
    </source>
</evidence>
<reference evidence="2 3" key="2">
    <citation type="submission" date="2018-11" db="EMBL/GenBank/DDBJ databases">
        <authorList>
            <consortium name="Pathogen Informatics"/>
        </authorList>
    </citation>
    <scope>NUCLEOTIDE SEQUENCE [LARGE SCALE GENOMIC DNA]</scope>
</reference>
<feature type="compositionally biased region" description="Acidic residues" evidence="1">
    <location>
        <begin position="206"/>
        <end position="217"/>
    </location>
</feature>
<dbReference type="Gene3D" id="2.30.30.140">
    <property type="match status" value="1"/>
</dbReference>
<organism evidence="4">
    <name type="scientific">Gongylonema pulchrum</name>
    <dbReference type="NCBI Taxonomy" id="637853"/>
    <lineage>
        <taxon>Eukaryota</taxon>
        <taxon>Metazoa</taxon>
        <taxon>Ecdysozoa</taxon>
        <taxon>Nematoda</taxon>
        <taxon>Chromadorea</taxon>
        <taxon>Rhabditida</taxon>
        <taxon>Spirurina</taxon>
        <taxon>Spiruromorpha</taxon>
        <taxon>Spiruroidea</taxon>
        <taxon>Gongylonematidae</taxon>
        <taxon>Gongylonema</taxon>
    </lineage>
</organism>
<dbReference type="OrthoDB" id="5826339at2759"/>
<dbReference type="AlphaFoldDB" id="A0A183DP54"/>
<evidence type="ECO:0000313" key="2">
    <source>
        <dbReference type="EMBL" id="VDN17520.1"/>
    </source>
</evidence>
<name>A0A183DP54_9BILA</name>
<reference evidence="4" key="1">
    <citation type="submission" date="2016-06" db="UniProtKB">
        <authorList>
            <consortium name="WormBaseParasite"/>
        </authorList>
    </citation>
    <scope>IDENTIFICATION</scope>
</reference>
<dbReference type="InterPro" id="IPR011049">
    <property type="entry name" value="Serralysin-like_metalloprot_C"/>
</dbReference>
<feature type="region of interest" description="Disordered" evidence="1">
    <location>
        <begin position="428"/>
        <end position="572"/>
    </location>
</feature>
<dbReference type="Proteomes" id="UP000271098">
    <property type="component" value="Unassembled WGS sequence"/>
</dbReference>
<feature type="compositionally biased region" description="Basic and acidic residues" evidence="1">
    <location>
        <begin position="12"/>
        <end position="25"/>
    </location>
</feature>
<protein>
    <submittedName>
        <fullName evidence="4">PWWP domain-containing protein</fullName>
    </submittedName>
</protein>
<feature type="compositionally biased region" description="Acidic residues" evidence="1">
    <location>
        <begin position="1"/>
        <end position="11"/>
    </location>
</feature>
<dbReference type="WBParaSite" id="GPUH_0001050801-mRNA-1">
    <property type="protein sequence ID" value="GPUH_0001050801-mRNA-1"/>
    <property type="gene ID" value="GPUH_0001050801"/>
</dbReference>
<evidence type="ECO:0000256" key="1">
    <source>
        <dbReference type="SAM" id="MobiDB-lite"/>
    </source>
</evidence>